<evidence type="ECO:0000256" key="6">
    <source>
        <dbReference type="SAM" id="SignalP"/>
    </source>
</evidence>
<keyword evidence="3 4" id="KW-0408">Iron</keyword>
<feature type="compositionally biased region" description="Polar residues" evidence="5">
    <location>
        <begin position="28"/>
        <end position="37"/>
    </location>
</feature>
<evidence type="ECO:0000259" key="7">
    <source>
        <dbReference type="PROSITE" id="PS51007"/>
    </source>
</evidence>
<dbReference type="Proteomes" id="UP000078070">
    <property type="component" value="Chromosome"/>
</dbReference>
<dbReference type="PROSITE" id="PS51007">
    <property type="entry name" value="CYTC"/>
    <property type="match status" value="1"/>
</dbReference>
<dbReference type="InterPro" id="IPR036909">
    <property type="entry name" value="Cyt_c-like_dom_sf"/>
</dbReference>
<evidence type="ECO:0000256" key="5">
    <source>
        <dbReference type="SAM" id="MobiDB-lite"/>
    </source>
</evidence>
<sequence length="484" mass="51750">MRPCLLSAVLLLGPAMIAAADVARPPSESEQPQTLTETRPGGATTKPLSRSPGAFAGSAANLAFDDKMTFALGRAIFRKLWVSSPSSTTASDGLGPLYNARSCQRCHINNGRGRPPAGPNDNSVSLFLRLSIPIDKDADPELLRRRGVIPEPAYGTQLQTFAVPGMVAEGQLQVSYEEARVALSGGEEAWLRTPSYRILAPAHGPLHPELQMSPRIAPAMAGLGLLEQISDADILSLADPDDSNGDGISGRPNSVWDQALQTTRLGRFGWKAGNPSLAQQNSSALQGDIGIGNPLFPLASGDCSPRQTACTEAPDGNTPGQDGLEASQQMLDWLLFYSQHLAVTPRPSAADPEVLAGQTLFKDVGCAACHQPHFVTAENLQLPALSRQSIWPYSDLLLHDMGAGLADERAEFAASGREWRTAPLWGTGQTAAVNGHSYFLHDGRARNLLEAVLWHGGEARAARERVVTMPAPQRTQLIRFLESL</sequence>
<reference evidence="8 9" key="2">
    <citation type="journal article" date="2018" name="Int. J. Syst. Evol. Microbiol.">
        <title>Marinobacterium aestuarii sp. nov., a benzene-degrading marine bacterium isolated from estuary sediment.</title>
        <authorList>
            <person name="Bae S.S."/>
            <person name="Jung J."/>
            <person name="Chung D."/>
            <person name="Baek K."/>
        </authorList>
    </citation>
    <scope>NUCLEOTIDE SEQUENCE [LARGE SCALE GENOMIC DNA]</scope>
    <source>
        <strain evidence="8 9">ST58-10</strain>
    </source>
</reference>
<dbReference type="Gene3D" id="1.10.760.10">
    <property type="entry name" value="Cytochrome c-like domain"/>
    <property type="match status" value="1"/>
</dbReference>
<dbReference type="InterPro" id="IPR051395">
    <property type="entry name" value="Cytochrome_c_Peroxidase/MauG"/>
</dbReference>
<dbReference type="InterPro" id="IPR009056">
    <property type="entry name" value="Cyt_c-like_dom"/>
</dbReference>
<protein>
    <submittedName>
        <fullName evidence="8">Thiol oxidoreductase</fullName>
    </submittedName>
</protein>
<dbReference type="PANTHER" id="PTHR30600:SF4">
    <property type="entry name" value="CYTOCHROME C DOMAIN-CONTAINING PROTEIN"/>
    <property type="match status" value="1"/>
</dbReference>
<gene>
    <name evidence="8" type="ORF">A8C75_00155</name>
</gene>
<dbReference type="Pfam" id="PF06537">
    <property type="entry name" value="DHOR"/>
    <property type="match status" value="1"/>
</dbReference>
<dbReference type="KEGG" id="mars:A8C75_00155"/>
<keyword evidence="1 4" id="KW-0349">Heme</keyword>
<evidence type="ECO:0000256" key="1">
    <source>
        <dbReference type="ARBA" id="ARBA00022617"/>
    </source>
</evidence>
<dbReference type="GO" id="GO:0009055">
    <property type="term" value="F:electron transfer activity"/>
    <property type="evidence" value="ECO:0007669"/>
    <property type="project" value="InterPro"/>
</dbReference>
<evidence type="ECO:0000256" key="4">
    <source>
        <dbReference type="PROSITE-ProRule" id="PRU00433"/>
    </source>
</evidence>
<dbReference type="PANTHER" id="PTHR30600">
    <property type="entry name" value="CYTOCHROME C PEROXIDASE-RELATED"/>
    <property type="match status" value="1"/>
</dbReference>
<dbReference type="InterPro" id="IPR010538">
    <property type="entry name" value="DHOR"/>
</dbReference>
<feature type="region of interest" description="Disordered" evidence="5">
    <location>
        <begin position="22"/>
        <end position="52"/>
    </location>
</feature>
<dbReference type="OrthoDB" id="9805202at2"/>
<evidence type="ECO:0000313" key="8">
    <source>
        <dbReference type="EMBL" id="ANG61021.1"/>
    </source>
</evidence>
<dbReference type="SUPFAM" id="SSF46626">
    <property type="entry name" value="Cytochrome c"/>
    <property type="match status" value="1"/>
</dbReference>
<reference evidence="9" key="1">
    <citation type="submission" date="2016-05" db="EMBL/GenBank/DDBJ databases">
        <authorList>
            <person name="Baek K."/>
            <person name="Yang S.-J."/>
        </authorList>
    </citation>
    <scope>NUCLEOTIDE SEQUENCE [LARGE SCALE GENOMIC DNA]</scope>
    <source>
        <strain evidence="9">ST58-10</strain>
    </source>
</reference>
<feature type="domain" description="Cytochrome c" evidence="7">
    <location>
        <begin position="68"/>
        <end position="240"/>
    </location>
</feature>
<organism evidence="8 9">
    <name type="scientific">Marinobacterium aestuarii</name>
    <dbReference type="NCBI Taxonomy" id="1821621"/>
    <lineage>
        <taxon>Bacteria</taxon>
        <taxon>Pseudomonadati</taxon>
        <taxon>Pseudomonadota</taxon>
        <taxon>Gammaproteobacteria</taxon>
        <taxon>Oceanospirillales</taxon>
        <taxon>Oceanospirillaceae</taxon>
        <taxon>Marinobacterium</taxon>
    </lineage>
</organism>
<keyword evidence="2 4" id="KW-0479">Metal-binding</keyword>
<dbReference type="GO" id="GO:0004130">
    <property type="term" value="F:cytochrome-c peroxidase activity"/>
    <property type="evidence" value="ECO:0007669"/>
    <property type="project" value="TreeGrafter"/>
</dbReference>
<accession>A0A1A9ETQ1</accession>
<keyword evidence="6" id="KW-0732">Signal</keyword>
<dbReference type="PIRSF" id="PIRSF028099">
    <property type="entry name" value="DUF1111"/>
    <property type="match status" value="1"/>
</dbReference>
<dbReference type="AlphaFoldDB" id="A0A1A9ETQ1"/>
<keyword evidence="9" id="KW-1185">Reference proteome</keyword>
<dbReference type="STRING" id="1821621.A8C75_00155"/>
<feature type="chain" id="PRO_5008386419" evidence="6">
    <location>
        <begin position="21"/>
        <end position="484"/>
    </location>
</feature>
<evidence type="ECO:0000256" key="2">
    <source>
        <dbReference type="ARBA" id="ARBA00022723"/>
    </source>
</evidence>
<dbReference type="GO" id="GO:0020037">
    <property type="term" value="F:heme binding"/>
    <property type="evidence" value="ECO:0007669"/>
    <property type="project" value="InterPro"/>
</dbReference>
<dbReference type="EMBL" id="CP015839">
    <property type="protein sequence ID" value="ANG61021.1"/>
    <property type="molecule type" value="Genomic_DNA"/>
</dbReference>
<evidence type="ECO:0000313" key="9">
    <source>
        <dbReference type="Proteomes" id="UP000078070"/>
    </source>
</evidence>
<feature type="signal peptide" evidence="6">
    <location>
        <begin position="1"/>
        <end position="20"/>
    </location>
</feature>
<evidence type="ECO:0000256" key="3">
    <source>
        <dbReference type="ARBA" id="ARBA00023004"/>
    </source>
</evidence>
<proteinExistence type="predicted"/>
<dbReference type="GO" id="GO:0046872">
    <property type="term" value="F:metal ion binding"/>
    <property type="evidence" value="ECO:0007669"/>
    <property type="project" value="UniProtKB-KW"/>
</dbReference>
<name>A0A1A9ETQ1_9GAMM</name>